<dbReference type="EMBL" id="MRZV01000349">
    <property type="protein sequence ID" value="PIK51935.1"/>
    <property type="molecule type" value="Genomic_DNA"/>
</dbReference>
<accession>A0A2G8KVE7</accession>
<feature type="compositionally biased region" description="Basic and acidic residues" evidence="1">
    <location>
        <begin position="1"/>
        <end position="37"/>
    </location>
</feature>
<evidence type="ECO:0000256" key="1">
    <source>
        <dbReference type="SAM" id="MobiDB-lite"/>
    </source>
</evidence>
<dbReference type="Proteomes" id="UP000230750">
    <property type="component" value="Unassembled WGS sequence"/>
</dbReference>
<protein>
    <submittedName>
        <fullName evidence="2">Uncharacterized protein</fullName>
    </submittedName>
</protein>
<proteinExistence type="predicted"/>
<reference evidence="2 3" key="1">
    <citation type="journal article" date="2017" name="PLoS Biol.">
        <title>The sea cucumber genome provides insights into morphological evolution and visceral regeneration.</title>
        <authorList>
            <person name="Zhang X."/>
            <person name="Sun L."/>
            <person name="Yuan J."/>
            <person name="Sun Y."/>
            <person name="Gao Y."/>
            <person name="Zhang L."/>
            <person name="Li S."/>
            <person name="Dai H."/>
            <person name="Hamel J.F."/>
            <person name="Liu C."/>
            <person name="Yu Y."/>
            <person name="Liu S."/>
            <person name="Lin W."/>
            <person name="Guo K."/>
            <person name="Jin S."/>
            <person name="Xu P."/>
            <person name="Storey K.B."/>
            <person name="Huan P."/>
            <person name="Zhang T."/>
            <person name="Zhou Y."/>
            <person name="Zhang J."/>
            <person name="Lin C."/>
            <person name="Li X."/>
            <person name="Xing L."/>
            <person name="Huo D."/>
            <person name="Sun M."/>
            <person name="Wang L."/>
            <person name="Mercier A."/>
            <person name="Li F."/>
            <person name="Yang H."/>
            <person name="Xiang J."/>
        </authorList>
    </citation>
    <scope>NUCLEOTIDE SEQUENCE [LARGE SCALE GENOMIC DNA]</scope>
    <source>
        <strain evidence="2">Shaxun</strain>
        <tissue evidence="2">Muscle</tissue>
    </source>
</reference>
<sequence length="71" mass="8152">EDDKNSEFDKNSSPSEKENKEEGSPRKGKKRDPERQTTLKGLPQMSPEGYIACMPYVNTQSPWTVDMPDYQ</sequence>
<evidence type="ECO:0000313" key="2">
    <source>
        <dbReference type="EMBL" id="PIK51935.1"/>
    </source>
</evidence>
<organism evidence="2 3">
    <name type="scientific">Stichopus japonicus</name>
    <name type="common">Sea cucumber</name>
    <dbReference type="NCBI Taxonomy" id="307972"/>
    <lineage>
        <taxon>Eukaryota</taxon>
        <taxon>Metazoa</taxon>
        <taxon>Echinodermata</taxon>
        <taxon>Eleutherozoa</taxon>
        <taxon>Echinozoa</taxon>
        <taxon>Holothuroidea</taxon>
        <taxon>Aspidochirotacea</taxon>
        <taxon>Aspidochirotida</taxon>
        <taxon>Stichopodidae</taxon>
        <taxon>Apostichopus</taxon>
    </lineage>
</organism>
<feature type="non-terminal residue" evidence="2">
    <location>
        <position position="1"/>
    </location>
</feature>
<feature type="region of interest" description="Disordered" evidence="1">
    <location>
        <begin position="1"/>
        <end position="47"/>
    </location>
</feature>
<gene>
    <name evidence="2" type="ORF">BSL78_11143</name>
</gene>
<dbReference type="AlphaFoldDB" id="A0A2G8KVE7"/>
<name>A0A2G8KVE7_STIJA</name>
<comment type="caution">
    <text evidence="2">The sequence shown here is derived from an EMBL/GenBank/DDBJ whole genome shotgun (WGS) entry which is preliminary data.</text>
</comment>
<evidence type="ECO:0000313" key="3">
    <source>
        <dbReference type="Proteomes" id="UP000230750"/>
    </source>
</evidence>
<keyword evidence="3" id="KW-1185">Reference proteome</keyword>